<evidence type="ECO:0000259" key="6">
    <source>
        <dbReference type="PROSITE" id="PS51439"/>
    </source>
</evidence>
<accession>A0A9P0I7Q7</accession>
<dbReference type="PANTHER" id="PTHR46121">
    <property type="entry name" value="STEROIDOGENIC ACUTE REGULATORY PROTEIN-LIKE"/>
    <property type="match status" value="1"/>
</dbReference>
<dbReference type="EMBL" id="LR824560">
    <property type="protein sequence ID" value="CAH1643027.1"/>
    <property type="molecule type" value="Genomic_DNA"/>
</dbReference>
<dbReference type="Pfam" id="PF10457">
    <property type="entry name" value="MENTAL"/>
    <property type="match status" value="1"/>
</dbReference>
<keyword evidence="4" id="KW-1133">Transmembrane helix</keyword>
<reference evidence="7" key="1">
    <citation type="submission" date="2022-02" db="EMBL/GenBank/DDBJ databases">
        <authorList>
            <person name="King R."/>
        </authorList>
    </citation>
    <scope>NUCLEOTIDE SEQUENCE</scope>
</reference>
<gene>
    <name evidence="7" type="ORF">SPLIT_LOCUS8383</name>
</gene>
<dbReference type="Proteomes" id="UP001153321">
    <property type="component" value="Chromosome 29"/>
</dbReference>
<dbReference type="InterPro" id="IPR019498">
    <property type="entry name" value="MENTAL"/>
</dbReference>
<keyword evidence="3 4" id="KW-0472">Membrane</keyword>
<evidence type="ECO:0000256" key="3">
    <source>
        <dbReference type="ARBA" id="ARBA00023136"/>
    </source>
</evidence>
<keyword evidence="2 4" id="KW-0812">Transmembrane</keyword>
<evidence type="ECO:0000256" key="4">
    <source>
        <dbReference type="SAM" id="Phobius"/>
    </source>
</evidence>
<dbReference type="InterPro" id="IPR002913">
    <property type="entry name" value="START_lipid-bd_dom"/>
</dbReference>
<feature type="domain" description="START" evidence="5">
    <location>
        <begin position="276"/>
        <end position="476"/>
    </location>
</feature>
<dbReference type="PROSITE" id="PS50848">
    <property type="entry name" value="START"/>
    <property type="match status" value="1"/>
</dbReference>
<evidence type="ECO:0000259" key="5">
    <source>
        <dbReference type="PROSITE" id="PS50848"/>
    </source>
</evidence>
<dbReference type="PANTHER" id="PTHR46121:SF4">
    <property type="entry name" value="STEROIDOGENIC ACUTE REGULATORY PROTEIN-LIKE"/>
    <property type="match status" value="1"/>
</dbReference>
<dbReference type="InterPro" id="IPR023393">
    <property type="entry name" value="START-like_dom_sf"/>
</dbReference>
<dbReference type="GO" id="GO:0099044">
    <property type="term" value="P:vesicle tethering to endoplasmic reticulum"/>
    <property type="evidence" value="ECO:0007669"/>
    <property type="project" value="TreeGrafter"/>
</dbReference>
<dbReference type="GO" id="GO:0005765">
    <property type="term" value="C:lysosomal membrane"/>
    <property type="evidence" value="ECO:0007669"/>
    <property type="project" value="TreeGrafter"/>
</dbReference>
<dbReference type="AlphaFoldDB" id="A0A9P0I7Q7"/>
<feature type="transmembrane region" description="Helical" evidence="4">
    <location>
        <begin position="57"/>
        <end position="81"/>
    </location>
</feature>
<comment type="subcellular location">
    <subcellularLocation>
        <location evidence="1">Membrane</location>
        <topology evidence="1">Multi-pass membrane protein</topology>
    </subcellularLocation>
</comment>
<evidence type="ECO:0000313" key="7">
    <source>
        <dbReference type="EMBL" id="CAH1643027.1"/>
    </source>
</evidence>
<dbReference type="GO" id="GO:0140284">
    <property type="term" value="C:endoplasmic reticulum-endosome membrane contact site"/>
    <property type="evidence" value="ECO:0007669"/>
    <property type="project" value="TreeGrafter"/>
</dbReference>
<feature type="domain" description="MENTAL" evidence="6">
    <location>
        <begin position="51"/>
        <end position="227"/>
    </location>
</feature>
<dbReference type="GO" id="GO:0005789">
    <property type="term" value="C:endoplasmic reticulum membrane"/>
    <property type="evidence" value="ECO:0007669"/>
    <property type="project" value="TreeGrafter"/>
</dbReference>
<name>A0A9P0I7Q7_SPOLI</name>
<dbReference type="InterPro" id="IPR051869">
    <property type="entry name" value="STARD3"/>
</dbReference>
<dbReference type="PROSITE" id="PS51439">
    <property type="entry name" value="MENTAL"/>
    <property type="match status" value="1"/>
</dbReference>
<dbReference type="Pfam" id="PF01852">
    <property type="entry name" value="START"/>
    <property type="match status" value="1"/>
</dbReference>
<evidence type="ECO:0000256" key="1">
    <source>
        <dbReference type="ARBA" id="ARBA00004141"/>
    </source>
</evidence>
<feature type="transmembrane region" description="Helical" evidence="4">
    <location>
        <begin position="101"/>
        <end position="122"/>
    </location>
</feature>
<dbReference type="SMART" id="SM00234">
    <property type="entry name" value="START"/>
    <property type="match status" value="1"/>
</dbReference>
<sequence>MSQPHYREAAESLLSSVSPHHRTLRLIPAHSTSLNLVSEDLVAGHRPQGKMSTVRRFFCLFVTFDLLFTSLMWLICVMMRGETLEQIMNSEIVHYNVKTSLFDIVMVAICRFVVLLLFYAVLYINNWSIIALSTGCTCALLIAKVFVFDWPNAVQPVYEVFLILTSFTLAWGEAWFLDFRVLPQELQAKQILESIVHHNTSERTPLLQAQVPYASQSNYAESTVKWFSPVETPESSPRPRRPGEQVILTQEQIDEYKAQAHESMQNAWRIVNLSNWSVEKKGAKGDLVESKKTEQFGKVYRFTGIVEAPPKFLYEEFKDNITKLPEWNPTILKSELIKEVGPGVDLSYQVTAGGGRGIIAPRDFVILRCTAPLNKEGQVVTTDPYSYISSGVSVTVPGYPPHRDLVRGQNKVGCWFLKPRTVQTPGGKIETHTVFQWLMCCDLKGKIPQFVLDAAFATVMLDYIVHVRKFAAEAKEQGRF</sequence>
<evidence type="ECO:0000313" key="8">
    <source>
        <dbReference type="Proteomes" id="UP001153321"/>
    </source>
</evidence>
<keyword evidence="8" id="KW-1185">Reference proteome</keyword>
<dbReference type="InterPro" id="IPR000799">
    <property type="entry name" value="StAR-like"/>
</dbReference>
<feature type="transmembrane region" description="Helical" evidence="4">
    <location>
        <begin position="129"/>
        <end position="148"/>
    </location>
</feature>
<organism evidence="7 8">
    <name type="scientific">Spodoptera littoralis</name>
    <name type="common">Egyptian cotton leafworm</name>
    <dbReference type="NCBI Taxonomy" id="7109"/>
    <lineage>
        <taxon>Eukaryota</taxon>
        <taxon>Metazoa</taxon>
        <taxon>Ecdysozoa</taxon>
        <taxon>Arthropoda</taxon>
        <taxon>Hexapoda</taxon>
        <taxon>Insecta</taxon>
        <taxon>Pterygota</taxon>
        <taxon>Neoptera</taxon>
        <taxon>Endopterygota</taxon>
        <taxon>Lepidoptera</taxon>
        <taxon>Glossata</taxon>
        <taxon>Ditrysia</taxon>
        <taxon>Noctuoidea</taxon>
        <taxon>Noctuidae</taxon>
        <taxon>Amphipyrinae</taxon>
        <taxon>Spodoptera</taxon>
    </lineage>
</organism>
<dbReference type="GO" id="GO:0008289">
    <property type="term" value="F:lipid binding"/>
    <property type="evidence" value="ECO:0007669"/>
    <property type="project" value="InterPro"/>
</dbReference>
<protein>
    <recommendedName>
        <fullName evidence="9">Steroidogenic acute regulatory protein-like</fullName>
    </recommendedName>
</protein>
<evidence type="ECO:0000256" key="2">
    <source>
        <dbReference type="ARBA" id="ARBA00022692"/>
    </source>
</evidence>
<proteinExistence type="predicted"/>
<evidence type="ECO:0008006" key="9">
    <source>
        <dbReference type="Google" id="ProtNLM"/>
    </source>
</evidence>
<dbReference type="PRINTS" id="PR00978">
    <property type="entry name" value="STARPROTEIN"/>
</dbReference>
<dbReference type="SUPFAM" id="SSF55961">
    <property type="entry name" value="Bet v1-like"/>
    <property type="match status" value="1"/>
</dbReference>
<dbReference type="Gene3D" id="3.30.530.20">
    <property type="match status" value="1"/>
</dbReference>
<dbReference type="GO" id="GO:0031902">
    <property type="term" value="C:late endosome membrane"/>
    <property type="evidence" value="ECO:0007669"/>
    <property type="project" value="TreeGrafter"/>
</dbReference>